<organism evidence="1 2">
    <name type="scientific">Suillus discolor</name>
    <dbReference type="NCBI Taxonomy" id="1912936"/>
    <lineage>
        <taxon>Eukaryota</taxon>
        <taxon>Fungi</taxon>
        <taxon>Dikarya</taxon>
        <taxon>Basidiomycota</taxon>
        <taxon>Agaricomycotina</taxon>
        <taxon>Agaricomycetes</taxon>
        <taxon>Agaricomycetidae</taxon>
        <taxon>Boletales</taxon>
        <taxon>Suillineae</taxon>
        <taxon>Suillaceae</taxon>
        <taxon>Suillus</taxon>
    </lineage>
</organism>
<dbReference type="AlphaFoldDB" id="A0A9P7F1E2"/>
<keyword evidence="2" id="KW-1185">Reference proteome</keyword>
<name>A0A9P7F1E2_9AGAM</name>
<dbReference type="RefSeq" id="XP_041290376.1">
    <property type="nucleotide sequence ID" value="XM_041437990.1"/>
</dbReference>
<reference evidence="1" key="1">
    <citation type="journal article" date="2020" name="New Phytol.">
        <title>Comparative genomics reveals dynamic genome evolution in host specialist ectomycorrhizal fungi.</title>
        <authorList>
            <person name="Lofgren L.A."/>
            <person name="Nguyen N.H."/>
            <person name="Vilgalys R."/>
            <person name="Ruytinx J."/>
            <person name="Liao H.L."/>
            <person name="Branco S."/>
            <person name="Kuo A."/>
            <person name="LaButti K."/>
            <person name="Lipzen A."/>
            <person name="Andreopoulos W."/>
            <person name="Pangilinan J."/>
            <person name="Riley R."/>
            <person name="Hundley H."/>
            <person name="Na H."/>
            <person name="Barry K."/>
            <person name="Grigoriev I.V."/>
            <person name="Stajich J.E."/>
            <person name="Kennedy P.G."/>
        </authorList>
    </citation>
    <scope>NUCLEOTIDE SEQUENCE</scope>
    <source>
        <strain evidence="1">FC423</strain>
    </source>
</reference>
<dbReference type="GeneID" id="64700249"/>
<accession>A0A9P7F1E2</accession>
<gene>
    <name evidence="1" type="ORF">F5147DRAFT_706441</name>
</gene>
<dbReference type="Proteomes" id="UP000823399">
    <property type="component" value="Unassembled WGS sequence"/>
</dbReference>
<dbReference type="EMBL" id="JABBWM010000045">
    <property type="protein sequence ID" value="KAG2103072.1"/>
    <property type="molecule type" value="Genomic_DNA"/>
</dbReference>
<protein>
    <submittedName>
        <fullName evidence="1">Uncharacterized protein</fullName>
    </submittedName>
</protein>
<sequence>MEDSTQLHQNIEPWTTCAHEASSNVVRIYTEFHLVLLQWRWRSPTDAILECRADMYTAVVGMRFPNVDDKTWHDDKWRTIGEQQYDIHHRRRKVGPQYRREDLNCQIHDKVYVMVSDDRDYIGVGFHLKFLPFFQVLHQEGNGENNQQNVIAYDGDGSIYRWHGSDVEKVVQYLMFGGIIISCIEIAEGRLHKTHPPLYRARRQV</sequence>
<evidence type="ECO:0000313" key="2">
    <source>
        <dbReference type="Proteomes" id="UP000823399"/>
    </source>
</evidence>
<comment type="caution">
    <text evidence="1">The sequence shown here is derived from an EMBL/GenBank/DDBJ whole genome shotgun (WGS) entry which is preliminary data.</text>
</comment>
<proteinExistence type="predicted"/>
<evidence type="ECO:0000313" key="1">
    <source>
        <dbReference type="EMBL" id="KAG2103072.1"/>
    </source>
</evidence>